<sequence length="113" mass="12387">MAHYLVELYSPKPAWLALSFLHRTDFLDQIKTNMEALPGLGIQLLTLSQIAADADQAAPYRFLGVWSLPNQEACEAMLAGIRASGWYDYFDHVNAVGAAGGVDVHLADLLQVK</sequence>
<dbReference type="RefSeq" id="WP_043632398.1">
    <property type="nucleotide sequence ID" value="NZ_JBBIGS010000044.1"/>
</dbReference>
<dbReference type="EMBL" id="MUKV01000001">
    <property type="protein sequence ID" value="OQS44250.1"/>
    <property type="molecule type" value="Genomic_DNA"/>
</dbReference>
<evidence type="ECO:0008006" key="3">
    <source>
        <dbReference type="Google" id="ProtNLM"/>
    </source>
</evidence>
<name>A0A1W0DB76_9NEIS</name>
<gene>
    <name evidence="1" type="ORF">B0T45_01235</name>
</gene>
<comment type="caution">
    <text evidence="1">The sequence shown here is derived from an EMBL/GenBank/DDBJ whole genome shotgun (WGS) entry which is preliminary data.</text>
</comment>
<organism evidence="1 2">
    <name type="scientific">Chromobacterium haemolyticum</name>
    <dbReference type="NCBI Taxonomy" id="394935"/>
    <lineage>
        <taxon>Bacteria</taxon>
        <taxon>Pseudomonadati</taxon>
        <taxon>Pseudomonadota</taxon>
        <taxon>Betaproteobacteria</taxon>
        <taxon>Neisseriales</taxon>
        <taxon>Chromobacteriaceae</taxon>
        <taxon>Chromobacterium</taxon>
    </lineage>
</organism>
<dbReference type="InterPro" id="IPR046724">
    <property type="entry name" value="DUF6616"/>
</dbReference>
<protein>
    <recommendedName>
        <fullName evidence="3">DUF4286 domain-containing protein</fullName>
    </recommendedName>
</protein>
<evidence type="ECO:0000313" key="2">
    <source>
        <dbReference type="Proteomes" id="UP000192721"/>
    </source>
</evidence>
<evidence type="ECO:0000313" key="1">
    <source>
        <dbReference type="EMBL" id="OQS44250.1"/>
    </source>
</evidence>
<dbReference type="Proteomes" id="UP000192721">
    <property type="component" value="Unassembled WGS sequence"/>
</dbReference>
<dbReference type="Pfam" id="PF20321">
    <property type="entry name" value="DUF6616"/>
    <property type="match status" value="1"/>
</dbReference>
<proteinExistence type="predicted"/>
<accession>A0A1W0DB76</accession>
<reference evidence="1 2" key="1">
    <citation type="submission" date="2017-02" db="EMBL/GenBank/DDBJ databases">
        <title>Chromobacterium haemolyticum H5244.</title>
        <authorList>
            <person name="Gulvik C.A."/>
        </authorList>
    </citation>
    <scope>NUCLEOTIDE SEQUENCE [LARGE SCALE GENOMIC DNA]</scope>
    <source>
        <strain evidence="1 2">H5244</strain>
    </source>
</reference>
<dbReference type="AlphaFoldDB" id="A0A1W0DB76"/>